<keyword evidence="4" id="KW-0964">Secreted</keyword>
<dbReference type="AlphaFoldDB" id="A0A9P4S5B3"/>
<comment type="function">
    <text evidence="8">Beta-glucosidases are one of a number of cellulolytic enzymes involved in the degradation of cellulosic biomass. Catalyzes the last step releasing glucose from the inhibitory cellobiose.</text>
</comment>
<dbReference type="GO" id="GO:0071555">
    <property type="term" value="P:cell wall organization"/>
    <property type="evidence" value="ECO:0007669"/>
    <property type="project" value="TreeGrafter"/>
</dbReference>
<comment type="similarity">
    <text evidence="2">Belongs to the glycosyl hydrolase 17 family.</text>
</comment>
<dbReference type="PANTHER" id="PTHR16631">
    <property type="entry name" value="GLUCAN 1,3-BETA-GLUCOSIDASE"/>
    <property type="match status" value="1"/>
</dbReference>
<protein>
    <recommendedName>
        <fullName evidence="9">Probable beta-glucosidase btgE</fullName>
    </recommendedName>
    <alternativeName>
        <fullName evidence="10">Beta-D-glucoside glucohydrolase btgE</fullName>
    </alternativeName>
    <alternativeName>
        <fullName evidence="12">Cellobiase btgE</fullName>
    </alternativeName>
    <alternativeName>
        <fullName evidence="11">Gentiobiase btgE</fullName>
    </alternativeName>
</protein>
<feature type="non-terminal residue" evidence="14">
    <location>
        <position position="1"/>
    </location>
</feature>
<accession>A0A9P4S5B3</accession>
<evidence type="ECO:0000256" key="5">
    <source>
        <dbReference type="ARBA" id="ARBA00022729"/>
    </source>
</evidence>
<comment type="caution">
    <text evidence="14">The sequence shown here is derived from an EMBL/GenBank/DDBJ whole genome shotgun (WGS) entry which is preliminary data.</text>
</comment>
<reference evidence="14" key="1">
    <citation type="journal article" date="2020" name="Stud. Mycol.">
        <title>101 Dothideomycetes genomes: a test case for predicting lifestyles and emergence of pathogens.</title>
        <authorList>
            <person name="Haridas S."/>
            <person name="Albert R."/>
            <person name="Binder M."/>
            <person name="Bloem J."/>
            <person name="Labutti K."/>
            <person name="Salamov A."/>
            <person name="Andreopoulos B."/>
            <person name="Baker S."/>
            <person name="Barry K."/>
            <person name="Bills G."/>
            <person name="Bluhm B."/>
            <person name="Cannon C."/>
            <person name="Castanera R."/>
            <person name="Culley D."/>
            <person name="Daum C."/>
            <person name="Ezra D."/>
            <person name="Gonzalez J."/>
            <person name="Henrissat B."/>
            <person name="Kuo A."/>
            <person name="Liang C."/>
            <person name="Lipzen A."/>
            <person name="Lutzoni F."/>
            <person name="Magnuson J."/>
            <person name="Mondo S."/>
            <person name="Nolan M."/>
            <person name="Ohm R."/>
            <person name="Pangilinan J."/>
            <person name="Park H.-J."/>
            <person name="Ramirez L."/>
            <person name="Alfaro M."/>
            <person name="Sun H."/>
            <person name="Tritt A."/>
            <person name="Yoshinaga Y."/>
            <person name="Zwiers L.-H."/>
            <person name="Turgeon B."/>
            <person name="Goodwin S."/>
            <person name="Spatafora J."/>
            <person name="Crous P."/>
            <person name="Grigoriev I."/>
        </authorList>
    </citation>
    <scope>NUCLEOTIDE SEQUENCE</scope>
    <source>
        <strain evidence="14">CBS 101060</strain>
    </source>
</reference>
<comment type="subcellular location">
    <subcellularLocation>
        <location evidence="1">Secreted</location>
        <location evidence="1">Cell wall</location>
    </subcellularLocation>
</comment>
<evidence type="ECO:0000256" key="8">
    <source>
        <dbReference type="ARBA" id="ARBA00024983"/>
    </source>
</evidence>
<evidence type="ECO:0000256" key="9">
    <source>
        <dbReference type="ARBA" id="ARBA00039284"/>
    </source>
</evidence>
<feature type="compositionally biased region" description="Low complexity" evidence="13">
    <location>
        <begin position="156"/>
        <end position="183"/>
    </location>
</feature>
<dbReference type="InterPro" id="IPR017853">
    <property type="entry name" value="GH"/>
</dbReference>
<dbReference type="OrthoDB" id="4082933at2759"/>
<dbReference type="GO" id="GO:0009986">
    <property type="term" value="C:cell surface"/>
    <property type="evidence" value="ECO:0007669"/>
    <property type="project" value="TreeGrafter"/>
</dbReference>
<keyword evidence="6 14" id="KW-0378">Hydrolase</keyword>
<dbReference type="EMBL" id="MU006103">
    <property type="protein sequence ID" value="KAF2836468.1"/>
    <property type="molecule type" value="Genomic_DNA"/>
</dbReference>
<keyword evidence="5" id="KW-0732">Signal</keyword>
<dbReference type="InterPro" id="IPR050732">
    <property type="entry name" value="Beta-glucan_modifiers"/>
</dbReference>
<evidence type="ECO:0000256" key="3">
    <source>
        <dbReference type="ARBA" id="ARBA00022512"/>
    </source>
</evidence>
<dbReference type="SUPFAM" id="SSF51445">
    <property type="entry name" value="(Trans)glycosidases"/>
    <property type="match status" value="1"/>
</dbReference>
<evidence type="ECO:0000313" key="15">
    <source>
        <dbReference type="Proteomes" id="UP000799429"/>
    </source>
</evidence>
<evidence type="ECO:0000256" key="6">
    <source>
        <dbReference type="ARBA" id="ARBA00022801"/>
    </source>
</evidence>
<evidence type="ECO:0000313" key="14">
    <source>
        <dbReference type="EMBL" id="KAF2836468.1"/>
    </source>
</evidence>
<proteinExistence type="inferred from homology"/>
<sequence length="457" mass="48817">PTTTECLLPTPEVTICPTTGIYTFPAKTITVTEETTVIAETATVCVPGTHTYGGYTTSVPAATTITATYASVCPEESTTKIVSTAYVCPTPGEYTVGAYTTTITETETIVYPIVTTYVPATYSKPEETLTVTKTSYVYVCPYETPMTSTSATPYVPETTPCTTSSSETPYVPEVPETTPVPYVPETTPCTTSKINGKQWAMTYTPYTQDGQCKTKEEVYSDVARLASKGFTTLRLYGTDCYGLEHVGGAAKAHGVRMIVGVYVNAEGIAGCQEQVTAIGAWGASGYWSIVDLIVVGNEAIFNNFATGHELAAFITRARVAFKGYGYSGPITTTEPLNILQENTGALCGVIDVVAANIQSYFTASVSPASAGKFVKHQLELVAECCPGLDAYNLETGWPSQGSANGEARAGHAEQKAAILSIVEEVGDRSVIFSFEDDHWKEGGEFGVEKYWGCVDIF</sequence>
<name>A0A9P4S5B3_9PEZI</name>
<evidence type="ECO:0000256" key="10">
    <source>
        <dbReference type="ARBA" id="ARBA00041495"/>
    </source>
</evidence>
<dbReference type="GO" id="GO:0009277">
    <property type="term" value="C:fungal-type cell wall"/>
    <property type="evidence" value="ECO:0007669"/>
    <property type="project" value="TreeGrafter"/>
</dbReference>
<dbReference type="Proteomes" id="UP000799429">
    <property type="component" value="Unassembled WGS sequence"/>
</dbReference>
<organism evidence="14 15">
    <name type="scientific">Patellaria atrata CBS 101060</name>
    <dbReference type="NCBI Taxonomy" id="1346257"/>
    <lineage>
        <taxon>Eukaryota</taxon>
        <taxon>Fungi</taxon>
        <taxon>Dikarya</taxon>
        <taxon>Ascomycota</taxon>
        <taxon>Pezizomycotina</taxon>
        <taxon>Dothideomycetes</taxon>
        <taxon>Dothideomycetes incertae sedis</taxon>
        <taxon>Patellariales</taxon>
        <taxon>Patellariaceae</taxon>
        <taxon>Patellaria</taxon>
    </lineage>
</organism>
<keyword evidence="7" id="KW-0326">Glycosidase</keyword>
<gene>
    <name evidence="14" type="ORF">M501DRAFT_939548</name>
</gene>
<keyword evidence="3" id="KW-0134">Cell wall</keyword>
<evidence type="ECO:0000256" key="11">
    <source>
        <dbReference type="ARBA" id="ARBA00041516"/>
    </source>
</evidence>
<evidence type="ECO:0000256" key="12">
    <source>
        <dbReference type="ARBA" id="ARBA00042762"/>
    </source>
</evidence>
<evidence type="ECO:0000256" key="7">
    <source>
        <dbReference type="ARBA" id="ARBA00023295"/>
    </source>
</evidence>
<dbReference type="PANTHER" id="PTHR16631:SF24">
    <property type="entry name" value="FAMILY 17 GLUCOSIDASE SCW11-RELATED"/>
    <property type="match status" value="1"/>
</dbReference>
<feature type="region of interest" description="Disordered" evidence="13">
    <location>
        <begin position="149"/>
        <end position="183"/>
    </location>
</feature>
<evidence type="ECO:0000256" key="13">
    <source>
        <dbReference type="SAM" id="MobiDB-lite"/>
    </source>
</evidence>
<keyword evidence="15" id="KW-1185">Reference proteome</keyword>
<evidence type="ECO:0000256" key="2">
    <source>
        <dbReference type="ARBA" id="ARBA00008773"/>
    </source>
</evidence>
<dbReference type="GO" id="GO:0042973">
    <property type="term" value="F:glucan endo-1,3-beta-D-glucosidase activity"/>
    <property type="evidence" value="ECO:0007669"/>
    <property type="project" value="TreeGrafter"/>
</dbReference>
<dbReference type="GO" id="GO:0005576">
    <property type="term" value="C:extracellular region"/>
    <property type="evidence" value="ECO:0007669"/>
    <property type="project" value="TreeGrafter"/>
</dbReference>
<evidence type="ECO:0000256" key="4">
    <source>
        <dbReference type="ARBA" id="ARBA00022525"/>
    </source>
</evidence>
<evidence type="ECO:0000256" key="1">
    <source>
        <dbReference type="ARBA" id="ARBA00004191"/>
    </source>
</evidence>
<dbReference type="Gene3D" id="3.20.20.80">
    <property type="entry name" value="Glycosidases"/>
    <property type="match status" value="1"/>
</dbReference>